<evidence type="ECO:0008006" key="3">
    <source>
        <dbReference type="Google" id="ProtNLM"/>
    </source>
</evidence>
<proteinExistence type="predicted"/>
<name>A0ABP7R3L3_9PSEU</name>
<evidence type="ECO:0000313" key="2">
    <source>
        <dbReference type="Proteomes" id="UP001501747"/>
    </source>
</evidence>
<dbReference type="InterPro" id="IPR025680">
    <property type="entry name" value="DddI"/>
</dbReference>
<gene>
    <name evidence="1" type="ORF">GCM10022247_07520</name>
</gene>
<dbReference type="EMBL" id="BAABAL010000004">
    <property type="protein sequence ID" value="GAA3991142.1"/>
    <property type="molecule type" value="Genomic_DNA"/>
</dbReference>
<evidence type="ECO:0000313" key="1">
    <source>
        <dbReference type="EMBL" id="GAA3991142.1"/>
    </source>
</evidence>
<organism evidence="1 2">
    <name type="scientific">Allokutzneria multivorans</name>
    <dbReference type="NCBI Taxonomy" id="1142134"/>
    <lineage>
        <taxon>Bacteria</taxon>
        <taxon>Bacillati</taxon>
        <taxon>Actinomycetota</taxon>
        <taxon>Actinomycetes</taxon>
        <taxon>Pseudonocardiales</taxon>
        <taxon>Pseudonocardiaceae</taxon>
        <taxon>Allokutzneria</taxon>
    </lineage>
</organism>
<dbReference type="RefSeq" id="WP_344871073.1">
    <property type="nucleotide sequence ID" value="NZ_BAABAL010000004.1"/>
</dbReference>
<keyword evidence="2" id="KW-1185">Reference proteome</keyword>
<dbReference type="Pfam" id="PF14430">
    <property type="entry name" value="Imm1"/>
    <property type="match status" value="1"/>
</dbReference>
<protein>
    <recommendedName>
        <fullName evidence="3">Immunity protein Imm1</fullName>
    </recommendedName>
</protein>
<sequence>MTVLHVWYSIDKRDQGMLAGTEAIDAFLDRLAEGKRPVLAALFRAEDLDNFPPRIEMLVGLGGAPDVGIVHCDGVSSSGSPQDSGEEAVYYDFLDGRRDFPASAVIPLAQVRAAVHEFAATGERPKAVM</sequence>
<comment type="caution">
    <text evidence="1">The sequence shown here is derived from an EMBL/GenBank/DDBJ whole genome shotgun (WGS) entry which is preliminary data.</text>
</comment>
<reference evidence="2" key="1">
    <citation type="journal article" date="2019" name="Int. J. Syst. Evol. Microbiol.">
        <title>The Global Catalogue of Microorganisms (GCM) 10K type strain sequencing project: providing services to taxonomists for standard genome sequencing and annotation.</title>
        <authorList>
            <consortium name="The Broad Institute Genomics Platform"/>
            <consortium name="The Broad Institute Genome Sequencing Center for Infectious Disease"/>
            <person name="Wu L."/>
            <person name="Ma J."/>
        </authorList>
    </citation>
    <scope>NUCLEOTIDE SEQUENCE [LARGE SCALE GENOMIC DNA]</scope>
    <source>
        <strain evidence="2">JCM 17342</strain>
    </source>
</reference>
<dbReference type="Proteomes" id="UP001501747">
    <property type="component" value="Unassembled WGS sequence"/>
</dbReference>
<accession>A0ABP7R3L3</accession>